<name>A0A6H9V761_9ACTN</name>
<comment type="caution">
    <text evidence="1">The sequence shown here is derived from an EMBL/GenBank/DDBJ whole genome shotgun (WGS) entry which is preliminary data.</text>
</comment>
<dbReference type="Proteomes" id="UP000442707">
    <property type="component" value="Unassembled WGS sequence"/>
</dbReference>
<sequence length="104" mass="11211">MDLCETVSAATVYRAADHVLVPEERPVVTDRPDLLTAAWVLKEPPSRPTAAACSARRRARIVALTRPVLDGRRRAMVRHAGTAMPALVLAPRAAPGTGAARYCR</sequence>
<reference evidence="1 2" key="1">
    <citation type="submission" date="2019-09" db="EMBL/GenBank/DDBJ databases">
        <title>Screening of Novel Bioactive Compounds from Soil-Associated.</title>
        <authorList>
            <person name="Zhao S."/>
        </authorList>
    </citation>
    <scope>NUCLEOTIDE SEQUENCE [LARGE SCALE GENOMIC DNA]</scope>
    <source>
        <strain evidence="1 2">HIT-DPA4</strain>
    </source>
</reference>
<accession>A0A6H9V761</accession>
<protein>
    <submittedName>
        <fullName evidence="1">Uncharacterized protein</fullName>
    </submittedName>
</protein>
<proteinExistence type="predicted"/>
<evidence type="ECO:0000313" key="1">
    <source>
        <dbReference type="EMBL" id="KAB1149941.1"/>
    </source>
</evidence>
<gene>
    <name evidence="1" type="ORF">F7R91_03695</name>
</gene>
<evidence type="ECO:0000313" key="2">
    <source>
        <dbReference type="Proteomes" id="UP000442707"/>
    </source>
</evidence>
<dbReference type="EMBL" id="VZRB01000002">
    <property type="protein sequence ID" value="KAB1149941.1"/>
    <property type="molecule type" value="Genomic_DNA"/>
</dbReference>
<dbReference type="AlphaFoldDB" id="A0A6H9V761"/>
<organism evidence="1 2">
    <name type="scientific">Streptomyces luteolifulvus</name>
    <dbReference type="NCBI Taxonomy" id="2615112"/>
    <lineage>
        <taxon>Bacteria</taxon>
        <taxon>Bacillati</taxon>
        <taxon>Actinomycetota</taxon>
        <taxon>Actinomycetes</taxon>
        <taxon>Kitasatosporales</taxon>
        <taxon>Streptomycetaceae</taxon>
        <taxon>Streptomyces</taxon>
    </lineage>
</organism>
<keyword evidence="2" id="KW-1185">Reference proteome</keyword>
<dbReference type="RefSeq" id="WP_150944393.1">
    <property type="nucleotide sequence ID" value="NZ_VZRB01000002.1"/>
</dbReference>